<dbReference type="Proteomes" id="UP000799324">
    <property type="component" value="Unassembled WGS sequence"/>
</dbReference>
<dbReference type="PANTHER" id="PTHR28620">
    <property type="entry name" value="CENTROMERE PROTEIN V"/>
    <property type="match status" value="1"/>
</dbReference>
<evidence type="ECO:0000256" key="1">
    <source>
        <dbReference type="ARBA" id="ARBA00005495"/>
    </source>
</evidence>
<evidence type="ECO:0000313" key="6">
    <source>
        <dbReference type="Proteomes" id="UP000799324"/>
    </source>
</evidence>
<evidence type="ECO:0000256" key="2">
    <source>
        <dbReference type="ARBA" id="ARBA00022723"/>
    </source>
</evidence>
<evidence type="ECO:0000256" key="3">
    <source>
        <dbReference type="ARBA" id="ARBA00022833"/>
    </source>
</evidence>
<dbReference type="EMBL" id="MU004348">
    <property type="protein sequence ID" value="KAF2655497.1"/>
    <property type="molecule type" value="Genomic_DNA"/>
</dbReference>
<dbReference type="GO" id="GO:0046872">
    <property type="term" value="F:metal ion binding"/>
    <property type="evidence" value="ECO:0007669"/>
    <property type="project" value="UniProtKB-KW"/>
</dbReference>
<dbReference type="OrthoDB" id="2993351at2759"/>
<dbReference type="SUPFAM" id="SSF51316">
    <property type="entry name" value="Mss4-like"/>
    <property type="match status" value="1"/>
</dbReference>
<proteinExistence type="inferred from homology"/>
<dbReference type="Pfam" id="PF04828">
    <property type="entry name" value="GFA"/>
    <property type="match status" value="1"/>
</dbReference>
<dbReference type="InterPro" id="IPR011057">
    <property type="entry name" value="Mss4-like_sf"/>
</dbReference>
<dbReference type="AlphaFoldDB" id="A0A6A6T870"/>
<comment type="similarity">
    <text evidence="1">Belongs to the Gfa family.</text>
</comment>
<dbReference type="PANTHER" id="PTHR28620:SF1">
    <property type="entry name" value="CENP-V_GFA DOMAIN-CONTAINING PROTEIN"/>
    <property type="match status" value="1"/>
</dbReference>
<gene>
    <name evidence="5" type="ORF">K491DRAFT_778686</name>
</gene>
<dbReference type="InterPro" id="IPR052355">
    <property type="entry name" value="CENP-V-like"/>
</dbReference>
<dbReference type="Gene3D" id="2.170.150.70">
    <property type="match status" value="1"/>
</dbReference>
<keyword evidence="3" id="KW-0862">Zinc</keyword>
<evidence type="ECO:0000259" key="4">
    <source>
        <dbReference type="PROSITE" id="PS51891"/>
    </source>
</evidence>
<evidence type="ECO:0000313" key="5">
    <source>
        <dbReference type="EMBL" id="KAF2655497.1"/>
    </source>
</evidence>
<sequence length="158" mass="17814">MSNEPQYPESSDSETYEGTCHCGTVQYSVILSPPLLKQKVVSCNCSICIRHGYLFVYPSREQLTLKSGADAMNAYTFGQKRSLHRFCTKCGCSVYTDPRMTEYGGESLDLLAVNVRMFQNIELNDLNIVEFDGKKEMPFIGDDAPHRRESSGKCMREA</sequence>
<protein>
    <recommendedName>
        <fullName evidence="4">CENP-V/GFA domain-containing protein</fullName>
    </recommendedName>
</protein>
<dbReference type="GO" id="GO:0016846">
    <property type="term" value="F:carbon-sulfur lyase activity"/>
    <property type="evidence" value="ECO:0007669"/>
    <property type="project" value="InterPro"/>
</dbReference>
<reference evidence="5" key="1">
    <citation type="journal article" date="2020" name="Stud. Mycol.">
        <title>101 Dothideomycetes genomes: a test case for predicting lifestyles and emergence of pathogens.</title>
        <authorList>
            <person name="Haridas S."/>
            <person name="Albert R."/>
            <person name="Binder M."/>
            <person name="Bloem J."/>
            <person name="Labutti K."/>
            <person name="Salamov A."/>
            <person name="Andreopoulos B."/>
            <person name="Baker S."/>
            <person name="Barry K."/>
            <person name="Bills G."/>
            <person name="Bluhm B."/>
            <person name="Cannon C."/>
            <person name="Castanera R."/>
            <person name="Culley D."/>
            <person name="Daum C."/>
            <person name="Ezra D."/>
            <person name="Gonzalez J."/>
            <person name="Henrissat B."/>
            <person name="Kuo A."/>
            <person name="Liang C."/>
            <person name="Lipzen A."/>
            <person name="Lutzoni F."/>
            <person name="Magnuson J."/>
            <person name="Mondo S."/>
            <person name="Nolan M."/>
            <person name="Ohm R."/>
            <person name="Pangilinan J."/>
            <person name="Park H.-J."/>
            <person name="Ramirez L."/>
            <person name="Alfaro M."/>
            <person name="Sun H."/>
            <person name="Tritt A."/>
            <person name="Yoshinaga Y."/>
            <person name="Zwiers L.-H."/>
            <person name="Turgeon B."/>
            <person name="Goodwin S."/>
            <person name="Spatafora J."/>
            <person name="Crous P."/>
            <person name="Grigoriev I."/>
        </authorList>
    </citation>
    <scope>NUCLEOTIDE SEQUENCE</scope>
    <source>
        <strain evidence="5">CBS 122681</strain>
    </source>
</reference>
<dbReference type="InterPro" id="IPR006913">
    <property type="entry name" value="CENP-V/GFA"/>
</dbReference>
<keyword evidence="2" id="KW-0479">Metal-binding</keyword>
<accession>A0A6A6T870</accession>
<dbReference type="PROSITE" id="PS51891">
    <property type="entry name" value="CENP_V_GFA"/>
    <property type="match status" value="1"/>
</dbReference>
<keyword evidence="6" id="KW-1185">Reference proteome</keyword>
<organism evidence="5 6">
    <name type="scientific">Lophiostoma macrostomum CBS 122681</name>
    <dbReference type="NCBI Taxonomy" id="1314788"/>
    <lineage>
        <taxon>Eukaryota</taxon>
        <taxon>Fungi</taxon>
        <taxon>Dikarya</taxon>
        <taxon>Ascomycota</taxon>
        <taxon>Pezizomycotina</taxon>
        <taxon>Dothideomycetes</taxon>
        <taxon>Pleosporomycetidae</taxon>
        <taxon>Pleosporales</taxon>
        <taxon>Lophiostomataceae</taxon>
        <taxon>Lophiostoma</taxon>
    </lineage>
</organism>
<feature type="domain" description="CENP-V/GFA" evidence="4">
    <location>
        <begin position="16"/>
        <end position="132"/>
    </location>
</feature>
<name>A0A6A6T870_9PLEO</name>